<reference evidence="2" key="1">
    <citation type="submission" date="2016-11" db="UniProtKB">
        <authorList>
            <consortium name="WormBaseParasite"/>
        </authorList>
    </citation>
    <scope>IDENTIFICATION</scope>
    <source>
        <strain evidence="2">KR3021</strain>
    </source>
</reference>
<organism evidence="1 2">
    <name type="scientific">Rhabditophanes sp. KR3021</name>
    <dbReference type="NCBI Taxonomy" id="114890"/>
    <lineage>
        <taxon>Eukaryota</taxon>
        <taxon>Metazoa</taxon>
        <taxon>Ecdysozoa</taxon>
        <taxon>Nematoda</taxon>
        <taxon>Chromadorea</taxon>
        <taxon>Rhabditida</taxon>
        <taxon>Tylenchina</taxon>
        <taxon>Panagrolaimomorpha</taxon>
        <taxon>Strongyloidoidea</taxon>
        <taxon>Alloionematidae</taxon>
        <taxon>Rhabditophanes</taxon>
    </lineage>
</organism>
<proteinExistence type="predicted"/>
<protein>
    <submittedName>
        <fullName evidence="2">ShKT domain-containing protein</fullName>
    </submittedName>
</protein>
<accession>A0AC35TMH5</accession>
<evidence type="ECO:0000313" key="2">
    <source>
        <dbReference type="WBParaSite" id="RSKR_0000217200.1"/>
    </source>
</evidence>
<evidence type="ECO:0000313" key="1">
    <source>
        <dbReference type="Proteomes" id="UP000095286"/>
    </source>
</evidence>
<dbReference type="Proteomes" id="UP000095286">
    <property type="component" value="Unplaced"/>
</dbReference>
<name>A0AC35TMH5_9BILA</name>
<sequence length="436" mass="47985">MNTSNILHIMVVGFHHKKGCEIEFCWPPLGNNELPNEDDIPLKWANLSSLSMPDGAHNLDKDVVYFLLPSLETPNRAVFGISCYRQIATKDLKAIGNGVTRSSVQKAVVIISKIPLYGALRLKIEDITKSYFDEKDFSLINVLKEAYVDLNNRFKETDTKDETSTAAPEVSLKAFLNGVIGKPTMLSIFKLILLEKKVLFHIFPAQKLGDIMLGIASLFPLTVQDGLFEGADYSLLTKCNSNSEIINKDICVSFPVGNPQAVNFNICIINGESYLCRPLQATSLYMCCSDADDPTTAYQEVMNAWLVVDAGGLLTTTSSSCFDIAANCPISFALCRSADTIAFNLINCRLSCGFCTVGTTTTASICIDDITVGCAAKRNLCQDTNYFSYMTQRCPVTCNKCIDSWLWNNITSTAAPPPCRRICVDTFCNKCSDINP</sequence>
<dbReference type="WBParaSite" id="RSKR_0000217200.1">
    <property type="protein sequence ID" value="RSKR_0000217200.1"/>
    <property type="gene ID" value="RSKR_0000217200"/>
</dbReference>